<proteinExistence type="predicted"/>
<dbReference type="PANTHER" id="PTHR15162:SF7">
    <property type="entry name" value="SUCCINYLGLUTAMATE DESUCCINYLASE"/>
    <property type="match status" value="1"/>
</dbReference>
<dbReference type="PANTHER" id="PTHR15162">
    <property type="entry name" value="ASPARTOACYLASE"/>
    <property type="match status" value="1"/>
</dbReference>
<dbReference type="Gene3D" id="3.40.630.10">
    <property type="entry name" value="Zn peptidases"/>
    <property type="match status" value="1"/>
</dbReference>
<keyword evidence="3" id="KW-0378">Hydrolase</keyword>
<dbReference type="GO" id="GO:0005829">
    <property type="term" value="C:cytosol"/>
    <property type="evidence" value="ECO:0007669"/>
    <property type="project" value="TreeGrafter"/>
</dbReference>
<dbReference type="GO" id="GO:0016788">
    <property type="term" value="F:hydrolase activity, acting on ester bonds"/>
    <property type="evidence" value="ECO:0007669"/>
    <property type="project" value="InterPro"/>
</dbReference>
<dbReference type="InterPro" id="IPR050178">
    <property type="entry name" value="AspA/AstE_fam"/>
</dbReference>
<evidence type="ECO:0000256" key="1">
    <source>
        <dbReference type="ARBA" id="ARBA00001947"/>
    </source>
</evidence>
<dbReference type="Proteomes" id="UP001155034">
    <property type="component" value="Unassembled WGS sequence"/>
</dbReference>
<dbReference type="Pfam" id="PF24827">
    <property type="entry name" value="AstE_AspA_cat"/>
    <property type="match status" value="1"/>
</dbReference>
<sequence length="256" mass="27998">MHVETLGDGRPEYTILACVHGDETCGWHALNRLKAGDVTLQAPVKFVLANERAFKLGYRFCDTDLNRAMPGDASSDQHEVRLAARLRRELEGTTVIDFHSTESRGCPYAIATGGDAASRRLARSTGLDRLVDMSYVGGGVTEHVTGIAIECGYYDDEGAASSAHRILLHFLAAEGLIDRPYVRSTPAVYEVFGDASGRGFEFVAENFRRVEAGEVFATKNGSVRRADEAFHPVLMSTYGYEERIGFMAQRAAPVAE</sequence>
<dbReference type="EMBL" id="JANTYZ010000001">
    <property type="protein sequence ID" value="MCS3864199.1"/>
    <property type="molecule type" value="Genomic_DNA"/>
</dbReference>
<evidence type="ECO:0000256" key="4">
    <source>
        <dbReference type="ARBA" id="ARBA00022833"/>
    </source>
</evidence>
<organism evidence="6 7">
    <name type="scientific">Salinibacter ruber</name>
    <dbReference type="NCBI Taxonomy" id="146919"/>
    <lineage>
        <taxon>Bacteria</taxon>
        <taxon>Pseudomonadati</taxon>
        <taxon>Rhodothermota</taxon>
        <taxon>Rhodothermia</taxon>
        <taxon>Rhodothermales</taxon>
        <taxon>Salinibacteraceae</taxon>
        <taxon>Salinibacter</taxon>
    </lineage>
</organism>
<dbReference type="RefSeq" id="WP_259083093.1">
    <property type="nucleotide sequence ID" value="NZ_JANTYZ010000001.1"/>
</dbReference>
<dbReference type="SUPFAM" id="SSF53187">
    <property type="entry name" value="Zn-dependent exopeptidases"/>
    <property type="match status" value="1"/>
</dbReference>
<comment type="caution">
    <text evidence="6">The sequence shown here is derived from an EMBL/GenBank/DDBJ whole genome shotgun (WGS) entry which is preliminary data.</text>
</comment>
<comment type="cofactor">
    <cofactor evidence="1">
        <name>Zn(2+)</name>
        <dbReference type="ChEBI" id="CHEBI:29105"/>
    </cofactor>
</comment>
<dbReference type="AlphaFoldDB" id="A0A9X2R625"/>
<keyword evidence="4" id="KW-0862">Zinc</keyword>
<reference evidence="6" key="1">
    <citation type="submission" date="2022-08" db="EMBL/GenBank/DDBJ databases">
        <title>Genomic Encyclopedia of Type Strains, Phase V (KMG-V): Genome sequencing to study the core and pangenomes of soil and plant-associated prokaryotes.</title>
        <authorList>
            <person name="Whitman W."/>
        </authorList>
    </citation>
    <scope>NUCLEOTIDE SEQUENCE</scope>
    <source>
        <strain evidence="6">SP2016B</strain>
    </source>
</reference>
<dbReference type="InterPro" id="IPR055438">
    <property type="entry name" value="AstE_AspA_cat"/>
</dbReference>
<evidence type="ECO:0000256" key="3">
    <source>
        <dbReference type="ARBA" id="ARBA00022801"/>
    </source>
</evidence>
<protein>
    <submittedName>
        <fullName evidence="6">Deacylase</fullName>
    </submittedName>
</protein>
<evidence type="ECO:0000313" key="6">
    <source>
        <dbReference type="EMBL" id="MCS3864199.1"/>
    </source>
</evidence>
<feature type="domain" description="Succinylglutamate desuccinylase/Aspartoacylase catalytic" evidence="5">
    <location>
        <begin position="13"/>
        <end position="103"/>
    </location>
</feature>
<gene>
    <name evidence="6" type="ORF">GGP82_000730</name>
</gene>
<evidence type="ECO:0000256" key="2">
    <source>
        <dbReference type="ARBA" id="ARBA00022723"/>
    </source>
</evidence>
<dbReference type="CDD" id="cd18430">
    <property type="entry name" value="M14_ASTE_ASPA_like"/>
    <property type="match status" value="1"/>
</dbReference>
<accession>A0A9X2R625</accession>
<dbReference type="GO" id="GO:0046872">
    <property type="term" value="F:metal ion binding"/>
    <property type="evidence" value="ECO:0007669"/>
    <property type="project" value="UniProtKB-KW"/>
</dbReference>
<evidence type="ECO:0000259" key="5">
    <source>
        <dbReference type="Pfam" id="PF24827"/>
    </source>
</evidence>
<keyword evidence="2" id="KW-0479">Metal-binding</keyword>
<name>A0A9X2R625_9BACT</name>
<evidence type="ECO:0000313" key="7">
    <source>
        <dbReference type="Proteomes" id="UP001155034"/>
    </source>
</evidence>